<feature type="coiled-coil region" evidence="1">
    <location>
        <begin position="46"/>
        <end position="83"/>
    </location>
</feature>
<accession>A0A284RR25</accession>
<gene>
    <name evidence="2" type="ORF">ARMOST_14548</name>
</gene>
<sequence length="562" mass="63845">MQSTLEEILVKHDWISTFTHPPDILSLLRTNDPPSPLQSARLWASFEGLKKALAELQSDLDLLNNATAALQSQMSRLQSFENDYKVALSPIRRIPPEITMEILRCAGQSDNLGSRFLGRHISGFNVFSIQEGPWYLGQVCSLWRNALETLCPELWATVTVEIPLSYQPKVPMEAVEMLRVVLGRSRNHSLDFYFKYYGPDWYERETQAMERCFDLMVTHSQRWRAVELRLPPYLIPRLSHIRGKIDSLRDAYLCCCYDLQPGDIHAFEVAPKLETLHLKDMHPEANIRFPFTNLVSFSDARPFAGDRVTPEYLHVVQSTPKLRSLSYNDYGVNLISTPFSIPSVMSRSLQELSASSPNFMCSMVLPLLKDVTLTTTYDLEEGEGVVQCPVGALGALHEMLLQSQCSLTRLCLVDVVLTDSLVNVLQILPGLQKFDIEFHKWEDEYDSVMRLLVTRLSEVDLIDSSVHHSVVPSLKSLGVRLCGLRYTHVSFVDSAFVNMVASRLRRPSEPHLTKLTLWVMGWGWTYGFNREDENALSSFEDEGLVLDFNLDDGDAETDSDSE</sequence>
<proteinExistence type="predicted"/>
<keyword evidence="1" id="KW-0175">Coiled coil</keyword>
<evidence type="ECO:0000313" key="3">
    <source>
        <dbReference type="Proteomes" id="UP000219338"/>
    </source>
</evidence>
<dbReference type="AlphaFoldDB" id="A0A284RR25"/>
<keyword evidence="3" id="KW-1185">Reference proteome</keyword>
<protein>
    <recommendedName>
        <fullName evidence="4">F-box domain-containing protein</fullName>
    </recommendedName>
</protein>
<dbReference type="Proteomes" id="UP000219338">
    <property type="component" value="Unassembled WGS sequence"/>
</dbReference>
<name>A0A284RR25_ARMOS</name>
<reference evidence="3" key="1">
    <citation type="journal article" date="2017" name="Nat. Ecol. Evol.">
        <title>Genome expansion and lineage-specific genetic innovations in the forest pathogenic fungi Armillaria.</title>
        <authorList>
            <person name="Sipos G."/>
            <person name="Prasanna A.N."/>
            <person name="Walter M.C."/>
            <person name="O'Connor E."/>
            <person name="Balint B."/>
            <person name="Krizsan K."/>
            <person name="Kiss B."/>
            <person name="Hess J."/>
            <person name="Varga T."/>
            <person name="Slot J."/>
            <person name="Riley R."/>
            <person name="Boka B."/>
            <person name="Rigling D."/>
            <person name="Barry K."/>
            <person name="Lee J."/>
            <person name="Mihaltcheva S."/>
            <person name="LaButti K."/>
            <person name="Lipzen A."/>
            <person name="Waldron R."/>
            <person name="Moloney N.M."/>
            <person name="Sperisen C."/>
            <person name="Kredics L."/>
            <person name="Vagvoelgyi C."/>
            <person name="Patrignani A."/>
            <person name="Fitzpatrick D."/>
            <person name="Nagy I."/>
            <person name="Doyle S."/>
            <person name="Anderson J.B."/>
            <person name="Grigoriev I.V."/>
            <person name="Gueldener U."/>
            <person name="Muensterkoetter M."/>
            <person name="Nagy L.G."/>
        </authorList>
    </citation>
    <scope>NUCLEOTIDE SEQUENCE [LARGE SCALE GENOMIC DNA]</scope>
    <source>
        <strain evidence="3">C18/9</strain>
    </source>
</reference>
<dbReference type="OrthoDB" id="2865153at2759"/>
<evidence type="ECO:0000313" key="2">
    <source>
        <dbReference type="EMBL" id="SJL11145.1"/>
    </source>
</evidence>
<dbReference type="InterPro" id="IPR032675">
    <property type="entry name" value="LRR_dom_sf"/>
</dbReference>
<dbReference type="OMA" id="TQAMERC"/>
<dbReference type="Gene3D" id="3.80.10.10">
    <property type="entry name" value="Ribonuclease Inhibitor"/>
    <property type="match status" value="1"/>
</dbReference>
<evidence type="ECO:0000256" key="1">
    <source>
        <dbReference type="SAM" id="Coils"/>
    </source>
</evidence>
<organism evidence="2 3">
    <name type="scientific">Armillaria ostoyae</name>
    <name type="common">Armillaria root rot fungus</name>
    <dbReference type="NCBI Taxonomy" id="47428"/>
    <lineage>
        <taxon>Eukaryota</taxon>
        <taxon>Fungi</taxon>
        <taxon>Dikarya</taxon>
        <taxon>Basidiomycota</taxon>
        <taxon>Agaricomycotina</taxon>
        <taxon>Agaricomycetes</taxon>
        <taxon>Agaricomycetidae</taxon>
        <taxon>Agaricales</taxon>
        <taxon>Marasmiineae</taxon>
        <taxon>Physalacriaceae</taxon>
        <taxon>Armillaria</taxon>
    </lineage>
</organism>
<evidence type="ECO:0008006" key="4">
    <source>
        <dbReference type="Google" id="ProtNLM"/>
    </source>
</evidence>
<dbReference type="EMBL" id="FUEG01000013">
    <property type="protein sequence ID" value="SJL11145.1"/>
    <property type="molecule type" value="Genomic_DNA"/>
</dbReference>
<dbReference type="SUPFAM" id="SSF52047">
    <property type="entry name" value="RNI-like"/>
    <property type="match status" value="1"/>
</dbReference>
<dbReference type="STRING" id="47428.A0A284RR25"/>